<keyword evidence="2" id="KW-0238">DNA-binding</keyword>
<keyword evidence="3" id="KW-0804">Transcription</keyword>
<dbReference type="Gene3D" id="1.10.10.60">
    <property type="entry name" value="Homeodomain-like"/>
    <property type="match status" value="2"/>
</dbReference>
<dbReference type="PANTHER" id="PTHR47504">
    <property type="entry name" value="RIGHT ORIGIN-BINDING PROTEIN"/>
    <property type="match status" value="1"/>
</dbReference>
<gene>
    <name evidence="5" type="ORF">HF682_13255</name>
</gene>
<dbReference type="SMART" id="SM00871">
    <property type="entry name" value="AraC_E_bind"/>
    <property type="match status" value="1"/>
</dbReference>
<dbReference type="AlphaFoldDB" id="A0A847SFC3"/>
<dbReference type="Gene3D" id="3.20.80.10">
    <property type="entry name" value="Regulatory factor, effector binding domain"/>
    <property type="match status" value="1"/>
</dbReference>
<protein>
    <submittedName>
        <fullName evidence="5">AraC family transcriptional regulator</fullName>
    </submittedName>
</protein>
<dbReference type="Proteomes" id="UP000587991">
    <property type="component" value="Unassembled WGS sequence"/>
</dbReference>
<dbReference type="GO" id="GO:0003700">
    <property type="term" value="F:DNA-binding transcription factor activity"/>
    <property type="evidence" value="ECO:0007669"/>
    <property type="project" value="InterPro"/>
</dbReference>
<dbReference type="InterPro" id="IPR050959">
    <property type="entry name" value="MarA-like"/>
</dbReference>
<evidence type="ECO:0000256" key="2">
    <source>
        <dbReference type="ARBA" id="ARBA00023125"/>
    </source>
</evidence>
<dbReference type="PROSITE" id="PS01124">
    <property type="entry name" value="HTH_ARAC_FAMILY_2"/>
    <property type="match status" value="1"/>
</dbReference>
<dbReference type="InterPro" id="IPR029442">
    <property type="entry name" value="GyrI-like"/>
</dbReference>
<name>A0A847SFC3_9NEIS</name>
<dbReference type="PANTHER" id="PTHR47504:SF5">
    <property type="entry name" value="RIGHT ORIGIN-BINDING PROTEIN"/>
    <property type="match status" value="1"/>
</dbReference>
<evidence type="ECO:0000256" key="3">
    <source>
        <dbReference type="ARBA" id="ARBA00023163"/>
    </source>
</evidence>
<keyword evidence="1" id="KW-0805">Transcription regulation</keyword>
<dbReference type="RefSeq" id="WP_168877799.1">
    <property type="nucleotide sequence ID" value="NZ_JABAIM010000003.1"/>
</dbReference>
<dbReference type="PRINTS" id="PR00032">
    <property type="entry name" value="HTHARAC"/>
</dbReference>
<dbReference type="InterPro" id="IPR009057">
    <property type="entry name" value="Homeodomain-like_sf"/>
</dbReference>
<evidence type="ECO:0000256" key="1">
    <source>
        <dbReference type="ARBA" id="ARBA00023015"/>
    </source>
</evidence>
<organism evidence="5 6">
    <name type="scientific">Leeia aquatica</name>
    <dbReference type="NCBI Taxonomy" id="2725557"/>
    <lineage>
        <taxon>Bacteria</taxon>
        <taxon>Pseudomonadati</taxon>
        <taxon>Pseudomonadota</taxon>
        <taxon>Betaproteobacteria</taxon>
        <taxon>Neisseriales</taxon>
        <taxon>Leeiaceae</taxon>
        <taxon>Leeia</taxon>
    </lineage>
</organism>
<dbReference type="GO" id="GO:0043565">
    <property type="term" value="F:sequence-specific DNA binding"/>
    <property type="evidence" value="ECO:0007669"/>
    <property type="project" value="InterPro"/>
</dbReference>
<dbReference type="SMART" id="SM00342">
    <property type="entry name" value="HTH_ARAC"/>
    <property type="match status" value="1"/>
</dbReference>
<keyword evidence="6" id="KW-1185">Reference proteome</keyword>
<dbReference type="InterPro" id="IPR018060">
    <property type="entry name" value="HTH_AraC"/>
</dbReference>
<comment type="caution">
    <text evidence="5">The sequence shown here is derived from an EMBL/GenBank/DDBJ whole genome shotgun (WGS) entry which is preliminary data.</text>
</comment>
<dbReference type="InterPro" id="IPR011256">
    <property type="entry name" value="Reg_factor_effector_dom_sf"/>
</dbReference>
<dbReference type="Pfam" id="PF06445">
    <property type="entry name" value="GyrI-like"/>
    <property type="match status" value="1"/>
</dbReference>
<dbReference type="SUPFAM" id="SSF55136">
    <property type="entry name" value="Probable bacterial effector-binding domain"/>
    <property type="match status" value="1"/>
</dbReference>
<dbReference type="InterPro" id="IPR010499">
    <property type="entry name" value="AraC_E-bd"/>
</dbReference>
<sequence>MRTSLELSLQQVNRVVDHIEAELGQSLQAEDLAAFAQLSVWQLHRLFRAVVGESLMDYVRRRRLAQASEQLRYSQHSVLDIALACGFDSHEVFTRAFRREFHCSPTQYRRAEQLPASFPRPRLTPEYLLHRFEGITLTPEWQTLPERHVAGLGLQLYGHESAQLIPDLWRKLRTHPQVQQSAAWGVLDISPDQRQLRYLAAIAWPEGSPVPEGWQARRIPAGRYARFQHQGSVASIQHSVNYLHAVWLPQSGQQLAARPELEYYPPDQIIQPQQLRMDMLLPVDL</sequence>
<evidence type="ECO:0000259" key="4">
    <source>
        <dbReference type="PROSITE" id="PS01124"/>
    </source>
</evidence>
<proteinExistence type="predicted"/>
<evidence type="ECO:0000313" key="6">
    <source>
        <dbReference type="Proteomes" id="UP000587991"/>
    </source>
</evidence>
<dbReference type="EMBL" id="JABAIM010000003">
    <property type="protein sequence ID" value="NLR76126.1"/>
    <property type="molecule type" value="Genomic_DNA"/>
</dbReference>
<feature type="domain" description="HTH araC/xylS-type" evidence="4">
    <location>
        <begin position="13"/>
        <end position="111"/>
    </location>
</feature>
<dbReference type="InterPro" id="IPR020449">
    <property type="entry name" value="Tscrpt_reg_AraC-type_HTH"/>
</dbReference>
<dbReference type="SUPFAM" id="SSF46689">
    <property type="entry name" value="Homeodomain-like"/>
    <property type="match status" value="2"/>
</dbReference>
<dbReference type="Pfam" id="PF12833">
    <property type="entry name" value="HTH_18"/>
    <property type="match status" value="1"/>
</dbReference>
<evidence type="ECO:0000313" key="5">
    <source>
        <dbReference type="EMBL" id="NLR76126.1"/>
    </source>
</evidence>
<reference evidence="5 6" key="1">
    <citation type="submission" date="2020-04" db="EMBL/GenBank/DDBJ databases">
        <title>Draft genome of Leeia sp. IMCC25680.</title>
        <authorList>
            <person name="Song J."/>
            <person name="Cho J.-C."/>
        </authorList>
    </citation>
    <scope>NUCLEOTIDE SEQUENCE [LARGE SCALE GENOMIC DNA]</scope>
    <source>
        <strain evidence="5 6">IMCC25680</strain>
    </source>
</reference>
<accession>A0A847SFC3</accession>